<dbReference type="AlphaFoldDB" id="A0A0A9E5V5"/>
<reference evidence="1" key="2">
    <citation type="journal article" date="2015" name="Data Brief">
        <title>Shoot transcriptome of the giant reed, Arundo donax.</title>
        <authorList>
            <person name="Barrero R.A."/>
            <person name="Guerrero F.D."/>
            <person name="Moolhuijzen P."/>
            <person name="Goolsby J.A."/>
            <person name="Tidwell J."/>
            <person name="Bellgard S.E."/>
            <person name="Bellgard M.I."/>
        </authorList>
    </citation>
    <scope>NUCLEOTIDE SEQUENCE</scope>
    <source>
        <tissue evidence="1">Shoot tissue taken approximately 20 cm above the soil surface</tissue>
    </source>
</reference>
<reference evidence="1" key="1">
    <citation type="submission" date="2014-09" db="EMBL/GenBank/DDBJ databases">
        <authorList>
            <person name="Magalhaes I.L.F."/>
            <person name="Oliveira U."/>
            <person name="Santos F.R."/>
            <person name="Vidigal T.H.D.A."/>
            <person name="Brescovit A.D."/>
            <person name="Santos A.J."/>
        </authorList>
    </citation>
    <scope>NUCLEOTIDE SEQUENCE</scope>
    <source>
        <tissue evidence="1">Shoot tissue taken approximately 20 cm above the soil surface</tissue>
    </source>
</reference>
<organism evidence="1">
    <name type="scientific">Arundo donax</name>
    <name type="common">Giant reed</name>
    <name type="synonym">Donax arundinaceus</name>
    <dbReference type="NCBI Taxonomy" id="35708"/>
    <lineage>
        <taxon>Eukaryota</taxon>
        <taxon>Viridiplantae</taxon>
        <taxon>Streptophyta</taxon>
        <taxon>Embryophyta</taxon>
        <taxon>Tracheophyta</taxon>
        <taxon>Spermatophyta</taxon>
        <taxon>Magnoliopsida</taxon>
        <taxon>Liliopsida</taxon>
        <taxon>Poales</taxon>
        <taxon>Poaceae</taxon>
        <taxon>PACMAD clade</taxon>
        <taxon>Arundinoideae</taxon>
        <taxon>Arundineae</taxon>
        <taxon>Arundo</taxon>
    </lineage>
</organism>
<proteinExistence type="predicted"/>
<dbReference type="EMBL" id="GBRH01206523">
    <property type="protein sequence ID" value="JAD91372.1"/>
    <property type="molecule type" value="Transcribed_RNA"/>
</dbReference>
<evidence type="ECO:0000313" key="1">
    <source>
        <dbReference type="EMBL" id="JAD91372.1"/>
    </source>
</evidence>
<protein>
    <submittedName>
        <fullName evidence="1">DNA repair protein RAD23</fullName>
    </submittedName>
</protein>
<name>A0A0A9E5V5_ARUDO</name>
<sequence>MQLHSICCKHDIPYSLATSIYHIVKQ</sequence>
<accession>A0A0A9E5V5</accession>